<feature type="chain" id="PRO_5041693128" description="Ependymin" evidence="2">
    <location>
        <begin position="35"/>
        <end position="237"/>
    </location>
</feature>
<dbReference type="PANTHER" id="PTHR10697">
    <property type="entry name" value="MAMMALIAN EPENDYMIN-RELATED PROTEIN 1"/>
    <property type="match status" value="1"/>
</dbReference>
<dbReference type="Pfam" id="PF00811">
    <property type="entry name" value="Ependymin"/>
    <property type="match status" value="1"/>
</dbReference>
<keyword evidence="4" id="KW-1185">Reference proteome</keyword>
<organism evidence="3 4">
    <name type="scientific">Channa striata</name>
    <name type="common">Snakehead murrel</name>
    <name type="synonym">Ophicephalus striatus</name>
    <dbReference type="NCBI Taxonomy" id="64152"/>
    <lineage>
        <taxon>Eukaryota</taxon>
        <taxon>Metazoa</taxon>
        <taxon>Chordata</taxon>
        <taxon>Craniata</taxon>
        <taxon>Vertebrata</taxon>
        <taxon>Euteleostomi</taxon>
        <taxon>Actinopterygii</taxon>
        <taxon>Neopterygii</taxon>
        <taxon>Teleostei</taxon>
        <taxon>Neoteleostei</taxon>
        <taxon>Acanthomorphata</taxon>
        <taxon>Anabantaria</taxon>
        <taxon>Anabantiformes</taxon>
        <taxon>Channoidei</taxon>
        <taxon>Channidae</taxon>
        <taxon>Channa</taxon>
    </lineage>
</organism>
<reference evidence="3" key="1">
    <citation type="submission" date="2023-07" db="EMBL/GenBank/DDBJ databases">
        <title>Chromosome-level Genome Assembly of Striped Snakehead (Channa striata).</title>
        <authorList>
            <person name="Liu H."/>
        </authorList>
    </citation>
    <scope>NUCLEOTIDE SEQUENCE</scope>
    <source>
        <strain evidence="3">Gz</strain>
        <tissue evidence="3">Muscle</tissue>
    </source>
</reference>
<dbReference type="PANTHER" id="PTHR10697:SF5">
    <property type="entry name" value="EPENDYMIN-RELATED"/>
    <property type="match status" value="1"/>
</dbReference>
<dbReference type="GO" id="GO:0005576">
    <property type="term" value="C:extracellular region"/>
    <property type="evidence" value="ECO:0007669"/>
    <property type="project" value="InterPro"/>
</dbReference>
<dbReference type="GO" id="GO:0005764">
    <property type="term" value="C:lysosome"/>
    <property type="evidence" value="ECO:0007669"/>
    <property type="project" value="TreeGrafter"/>
</dbReference>
<sequence length="237" mass="25929">MESQAPLIGVFKLLNMNFICVLTCLSLLMAAAAAQEPKPCVVPPLMSGGFNVMAASGLVMSSGTMSYDALGQRLRVRNVGLIGNETFTLDQLLIFNQKVYYEIDWSKSSCKKMPLDVTFIPMQVPPDAKLVGQAFLGSSSSWGMSLLVNTWHGDLPHNGKYTVVFTEIGCIPVTFTGFSPASGWTSVSTYNWVLGNSNPMEYIPPYFCANVKLEETETPHTIFTALESLAMKTKTEE</sequence>
<evidence type="ECO:0000256" key="1">
    <source>
        <dbReference type="ARBA" id="ARBA00010771"/>
    </source>
</evidence>
<dbReference type="InterPro" id="IPR001299">
    <property type="entry name" value="Ependymin"/>
</dbReference>
<dbReference type="SMART" id="SM00026">
    <property type="entry name" value="EPEND"/>
    <property type="match status" value="1"/>
</dbReference>
<feature type="signal peptide" evidence="2">
    <location>
        <begin position="1"/>
        <end position="34"/>
    </location>
</feature>
<proteinExistence type="inferred from homology"/>
<dbReference type="PRINTS" id="PR00317">
    <property type="entry name" value="EPENDYMIN"/>
</dbReference>
<dbReference type="EMBL" id="JAUPFM010000022">
    <property type="protein sequence ID" value="KAK2815905.1"/>
    <property type="molecule type" value="Genomic_DNA"/>
</dbReference>
<dbReference type="GO" id="GO:0007160">
    <property type="term" value="P:cell-matrix adhesion"/>
    <property type="evidence" value="ECO:0007669"/>
    <property type="project" value="InterPro"/>
</dbReference>
<comment type="similarity">
    <text evidence="1">Belongs to the ependymin family.</text>
</comment>
<evidence type="ECO:0000313" key="4">
    <source>
        <dbReference type="Proteomes" id="UP001187415"/>
    </source>
</evidence>
<gene>
    <name evidence="3" type="ORF">Q5P01_026372</name>
</gene>
<evidence type="ECO:0008006" key="5">
    <source>
        <dbReference type="Google" id="ProtNLM"/>
    </source>
</evidence>
<evidence type="ECO:0000313" key="3">
    <source>
        <dbReference type="EMBL" id="KAK2815905.1"/>
    </source>
</evidence>
<comment type="caution">
    <text evidence="3">The sequence shown here is derived from an EMBL/GenBank/DDBJ whole genome shotgun (WGS) entry which is preliminary data.</text>
</comment>
<keyword evidence="2" id="KW-0732">Signal</keyword>
<name>A0AA88IZS8_CHASR</name>
<accession>A0AA88IZS8</accession>
<evidence type="ECO:0000256" key="2">
    <source>
        <dbReference type="SAM" id="SignalP"/>
    </source>
</evidence>
<protein>
    <recommendedName>
        <fullName evidence="5">Ependymin</fullName>
    </recommendedName>
</protein>
<dbReference type="GO" id="GO:0005509">
    <property type="term" value="F:calcium ion binding"/>
    <property type="evidence" value="ECO:0007669"/>
    <property type="project" value="InterPro"/>
</dbReference>
<dbReference type="Proteomes" id="UP001187415">
    <property type="component" value="Unassembled WGS sequence"/>
</dbReference>
<dbReference type="AlphaFoldDB" id="A0AA88IZS8"/>